<keyword evidence="9" id="KW-1185">Reference proteome</keyword>
<evidence type="ECO:0000256" key="2">
    <source>
        <dbReference type="ARBA" id="ARBA00022679"/>
    </source>
</evidence>
<dbReference type="InterPro" id="IPR002173">
    <property type="entry name" value="Carboh/pur_kinase_PfkB_CS"/>
</dbReference>
<dbReference type="InterPro" id="IPR050306">
    <property type="entry name" value="PfkB_Carbo_kinase"/>
</dbReference>
<dbReference type="SUPFAM" id="SSF53613">
    <property type="entry name" value="Ribokinase-like"/>
    <property type="match status" value="1"/>
</dbReference>
<dbReference type="InterPro" id="IPR011611">
    <property type="entry name" value="PfkB_dom"/>
</dbReference>
<evidence type="ECO:0000259" key="7">
    <source>
        <dbReference type="Pfam" id="PF00294"/>
    </source>
</evidence>
<organism evidence="8 9">
    <name type="scientific">Nitratireductor thuwali</name>
    <dbReference type="NCBI Taxonomy" id="2267699"/>
    <lineage>
        <taxon>Bacteria</taxon>
        <taxon>Pseudomonadati</taxon>
        <taxon>Pseudomonadota</taxon>
        <taxon>Alphaproteobacteria</taxon>
        <taxon>Hyphomicrobiales</taxon>
        <taxon>Phyllobacteriaceae</taxon>
        <taxon>Nitratireductor</taxon>
    </lineage>
</organism>
<evidence type="ECO:0000256" key="1">
    <source>
        <dbReference type="ARBA" id="ARBA00010688"/>
    </source>
</evidence>
<keyword evidence="5" id="KW-0067">ATP-binding</keyword>
<accession>A0ABY5MPU4</accession>
<keyword evidence="3" id="KW-0547">Nucleotide-binding</keyword>
<dbReference type="CDD" id="cd01167">
    <property type="entry name" value="bac_FRK"/>
    <property type="match status" value="1"/>
</dbReference>
<dbReference type="PANTHER" id="PTHR43085:SF1">
    <property type="entry name" value="PSEUDOURIDINE KINASE-RELATED"/>
    <property type="match status" value="1"/>
</dbReference>
<sequence>MILCCGEALIDMLPRKTEGGETGFVPYPGGSVFNTAIALARLGVPTGFFSGLSRDLFGRQLCRSLEESGVDISPARISDRPTTLAFVSLSGGQASYHFYDENSAGRMLTPADLPALGDDVPALLFGGISLVSEPCGSTYETMMERAATSRVTMLDPNIRPAFIADGEAHRSRMRRMMGLADIVKISEEDLTWLGGFDGAEAAARAYLSHGAKLVIVTRGGEGAHGFWNGGSVFEPALKVDVVDTVGAGDSFNAAILAWLDEAGRLTKDHLAALDGRAVREALSFATRVAAVTVSRAGANPPRRDELGGR</sequence>
<evidence type="ECO:0000256" key="4">
    <source>
        <dbReference type="ARBA" id="ARBA00022777"/>
    </source>
</evidence>
<name>A0ABY5MPU4_9HYPH</name>
<dbReference type="PROSITE" id="PS00584">
    <property type="entry name" value="PFKB_KINASES_2"/>
    <property type="match status" value="1"/>
</dbReference>
<dbReference type="PANTHER" id="PTHR43085">
    <property type="entry name" value="HEXOKINASE FAMILY MEMBER"/>
    <property type="match status" value="1"/>
</dbReference>
<comment type="similarity">
    <text evidence="1 6">Belongs to the carbohydrate kinase PfkB family.</text>
</comment>
<protein>
    <submittedName>
        <fullName evidence="8">Fructokinase</fullName>
        <ecNumber evidence="8">2.7.1.4</ecNumber>
    </submittedName>
</protein>
<evidence type="ECO:0000313" key="8">
    <source>
        <dbReference type="EMBL" id="UUP18839.1"/>
    </source>
</evidence>
<keyword evidence="2 6" id="KW-0808">Transferase</keyword>
<proteinExistence type="inferred from homology"/>
<dbReference type="InterPro" id="IPR029056">
    <property type="entry name" value="Ribokinase-like"/>
</dbReference>
<dbReference type="Proteomes" id="UP001342418">
    <property type="component" value="Chromosome"/>
</dbReference>
<reference evidence="8 9" key="1">
    <citation type="submission" date="2018-07" db="EMBL/GenBank/DDBJ databases">
        <title>Genome sequence of Nitratireductor thuwali#1536.</title>
        <authorList>
            <person name="Michoud G."/>
            <person name="Merlino G."/>
            <person name="Sefrji F.O."/>
            <person name="Daffonchio D."/>
        </authorList>
    </citation>
    <scope>NUCLEOTIDE SEQUENCE [LARGE SCALE GENOMIC DNA]</scope>
    <source>
        <strain evidence="9">Nit1536</strain>
    </source>
</reference>
<dbReference type="GO" id="GO:0008865">
    <property type="term" value="F:fructokinase activity"/>
    <property type="evidence" value="ECO:0007669"/>
    <property type="project" value="UniProtKB-EC"/>
</dbReference>
<feature type="domain" description="Carbohydrate kinase PfkB" evidence="7">
    <location>
        <begin position="2"/>
        <end position="301"/>
    </location>
</feature>
<dbReference type="PRINTS" id="PR00990">
    <property type="entry name" value="RIBOKINASE"/>
</dbReference>
<dbReference type="Gene3D" id="3.40.1190.20">
    <property type="match status" value="1"/>
</dbReference>
<evidence type="ECO:0000256" key="3">
    <source>
        <dbReference type="ARBA" id="ARBA00022741"/>
    </source>
</evidence>
<evidence type="ECO:0000313" key="9">
    <source>
        <dbReference type="Proteomes" id="UP001342418"/>
    </source>
</evidence>
<dbReference type="RefSeq" id="WP_338531035.1">
    <property type="nucleotide sequence ID" value="NZ_CP030941.1"/>
</dbReference>
<keyword evidence="4 6" id="KW-0418">Kinase</keyword>
<evidence type="ECO:0000256" key="5">
    <source>
        <dbReference type="ARBA" id="ARBA00022840"/>
    </source>
</evidence>
<dbReference type="Pfam" id="PF00294">
    <property type="entry name" value="PfkB"/>
    <property type="match status" value="1"/>
</dbReference>
<dbReference type="InterPro" id="IPR002139">
    <property type="entry name" value="Ribo/fructo_kinase"/>
</dbReference>
<evidence type="ECO:0000256" key="6">
    <source>
        <dbReference type="RuleBase" id="RU003704"/>
    </source>
</evidence>
<gene>
    <name evidence="8" type="primary">scrK</name>
    <name evidence="8" type="ORF">NTH_03324</name>
</gene>
<dbReference type="EMBL" id="CP030941">
    <property type="protein sequence ID" value="UUP18839.1"/>
    <property type="molecule type" value="Genomic_DNA"/>
</dbReference>
<dbReference type="EC" id="2.7.1.4" evidence="8"/>